<name>A0A2D0MXI3_FLAN2</name>
<accession>A0A2D0MXI3</accession>
<dbReference type="PANTHER" id="PTHR13696:SF96">
    <property type="entry name" value="COBQ_COBB_MIND_PARA NUCLEOTIDE BINDING DOMAIN-CONTAINING PROTEIN"/>
    <property type="match status" value="1"/>
</dbReference>
<dbReference type="InterPro" id="IPR027417">
    <property type="entry name" value="P-loop_NTPase"/>
</dbReference>
<evidence type="ECO:0000259" key="1">
    <source>
        <dbReference type="Pfam" id="PF01656"/>
    </source>
</evidence>
<dbReference type="AlphaFoldDB" id="A0A2D0MXI3"/>
<sequence length="259" mass="29424">MPEITEIIFSTSFQFLLQKVFPFGSSSVYTTSNEGENYMIIAVTNLKGGVGKSTLSRNLAVYFARQGEKTCIIDTDIEQRTTCDWRTRREAGTEPQIDVFPMSSTDGLINDIKTHQGNGYRVIIIDGVPQLEKVTTKMILLANFLIIPLTPSIDDLKSFERFLRRYEDAKTVKTEIPAFLILNRYSWNGEGHEVKDALSLFEKYGITPLEQVIHERVAHKRSSKYGLTALEWDDPKAEAEVTAFCREIETKLIEKLEVA</sequence>
<dbReference type="PANTHER" id="PTHR13696">
    <property type="entry name" value="P-LOOP CONTAINING NUCLEOSIDE TRIPHOSPHATE HYDROLASE"/>
    <property type="match status" value="1"/>
</dbReference>
<evidence type="ECO:0000313" key="2">
    <source>
        <dbReference type="EMBL" id="PHN00917.1"/>
    </source>
</evidence>
<dbReference type="InterPro" id="IPR002586">
    <property type="entry name" value="CobQ/CobB/MinD/ParA_Nub-bd_dom"/>
</dbReference>
<dbReference type="Pfam" id="PF01656">
    <property type="entry name" value="CbiA"/>
    <property type="match status" value="1"/>
</dbReference>
<comment type="caution">
    <text evidence="2">The sequence shown here is derived from an EMBL/GenBank/DDBJ whole genome shotgun (WGS) entry which is preliminary data.</text>
</comment>
<dbReference type="InterPro" id="IPR050678">
    <property type="entry name" value="DNA_Partitioning_ATPase"/>
</dbReference>
<reference evidence="2 3" key="1">
    <citation type="submission" date="2017-10" db="EMBL/GenBank/DDBJ databases">
        <title>The draft genome sequence of Lewinella nigricans NBRC 102662.</title>
        <authorList>
            <person name="Wang K."/>
        </authorList>
    </citation>
    <scope>NUCLEOTIDE SEQUENCE [LARGE SCALE GENOMIC DNA]</scope>
    <source>
        <strain evidence="2 3">NBRC 102662</strain>
    </source>
</reference>
<dbReference type="SUPFAM" id="SSF52540">
    <property type="entry name" value="P-loop containing nucleoside triphosphate hydrolases"/>
    <property type="match status" value="1"/>
</dbReference>
<gene>
    <name evidence="2" type="ORF">CRP01_39675</name>
</gene>
<protein>
    <recommendedName>
        <fullName evidence="1">CobQ/CobB/MinD/ParA nucleotide binding domain-containing protein</fullName>
    </recommendedName>
</protein>
<dbReference type="CDD" id="cd02042">
    <property type="entry name" value="ParAB_family"/>
    <property type="match status" value="1"/>
</dbReference>
<feature type="domain" description="CobQ/CobB/MinD/ParA nucleotide binding" evidence="1">
    <location>
        <begin position="41"/>
        <end position="227"/>
    </location>
</feature>
<dbReference type="PIRSF" id="PIRSF009320">
    <property type="entry name" value="Nuc_binding_HP_1000"/>
    <property type="match status" value="1"/>
</dbReference>
<dbReference type="EMBL" id="PDUD01000069">
    <property type="protein sequence ID" value="PHN00917.1"/>
    <property type="molecule type" value="Genomic_DNA"/>
</dbReference>
<evidence type="ECO:0000313" key="3">
    <source>
        <dbReference type="Proteomes" id="UP000223913"/>
    </source>
</evidence>
<organism evidence="2 3">
    <name type="scientific">Flavilitoribacter nigricans (strain ATCC 23147 / DSM 23189 / NBRC 102662 / NCIMB 1420 / SS-2)</name>
    <name type="common">Lewinella nigricans</name>
    <dbReference type="NCBI Taxonomy" id="1122177"/>
    <lineage>
        <taxon>Bacteria</taxon>
        <taxon>Pseudomonadati</taxon>
        <taxon>Bacteroidota</taxon>
        <taxon>Saprospiria</taxon>
        <taxon>Saprospirales</taxon>
        <taxon>Lewinellaceae</taxon>
        <taxon>Flavilitoribacter</taxon>
    </lineage>
</organism>
<dbReference type="Gene3D" id="3.40.50.300">
    <property type="entry name" value="P-loop containing nucleotide triphosphate hydrolases"/>
    <property type="match status" value="1"/>
</dbReference>
<dbReference type="Proteomes" id="UP000223913">
    <property type="component" value="Unassembled WGS sequence"/>
</dbReference>
<proteinExistence type="predicted"/>
<keyword evidence="3" id="KW-1185">Reference proteome</keyword>